<dbReference type="GO" id="GO:0006421">
    <property type="term" value="P:asparaginyl-tRNA aminoacylation"/>
    <property type="evidence" value="ECO:0007669"/>
    <property type="project" value="TreeGrafter"/>
</dbReference>
<dbReference type="PANTHER" id="PTHR22594:SF34">
    <property type="entry name" value="ASPARAGINE--TRNA LIGASE, MITOCHONDRIAL-RELATED"/>
    <property type="match status" value="1"/>
</dbReference>
<dbReference type="Proteomes" id="UP001151752">
    <property type="component" value="Chromosome 7"/>
</dbReference>
<dbReference type="GO" id="GO:0004816">
    <property type="term" value="F:asparagine-tRNA ligase activity"/>
    <property type="evidence" value="ECO:0007669"/>
    <property type="project" value="TreeGrafter"/>
</dbReference>
<evidence type="ECO:0000256" key="1">
    <source>
        <dbReference type="ARBA" id="ARBA00022598"/>
    </source>
</evidence>
<dbReference type="InterPro" id="IPR045864">
    <property type="entry name" value="aa-tRNA-synth_II/BPL/LPL"/>
</dbReference>
<dbReference type="GO" id="GO:0005524">
    <property type="term" value="F:ATP binding"/>
    <property type="evidence" value="ECO:0007669"/>
    <property type="project" value="UniProtKB-KW"/>
</dbReference>
<evidence type="ECO:0000256" key="4">
    <source>
        <dbReference type="ARBA" id="ARBA00022917"/>
    </source>
</evidence>
<dbReference type="SUPFAM" id="SSF55681">
    <property type="entry name" value="Class II aaRS and biotin synthetases"/>
    <property type="match status" value="1"/>
</dbReference>
<sequence length="111" mass="13221">MDVLVPRVGELIGGSQREERLEYLEDRLDELKLNKESFWWYLDLRRYGSVPHAGFRSGFREARAICYRNRKHKRCNSFPSVGISNLLLLFSPPIPILYFIVPKLLRRHRTF</sequence>
<evidence type="ECO:0000313" key="8">
    <source>
        <dbReference type="EMBL" id="KAJ6733903.1"/>
    </source>
</evidence>
<evidence type="ECO:0000313" key="9">
    <source>
        <dbReference type="Proteomes" id="UP001151752"/>
    </source>
</evidence>
<dbReference type="Pfam" id="PF00152">
    <property type="entry name" value="tRNA-synt_2"/>
    <property type="match status" value="1"/>
</dbReference>
<dbReference type="GO" id="GO:0005739">
    <property type="term" value="C:mitochondrion"/>
    <property type="evidence" value="ECO:0007669"/>
    <property type="project" value="TreeGrafter"/>
</dbReference>
<dbReference type="InterPro" id="IPR002312">
    <property type="entry name" value="Asp/Asn-tRNA-synth_IIb"/>
</dbReference>
<keyword evidence="6" id="KW-0472">Membrane</keyword>
<keyword evidence="9" id="KW-1185">Reference proteome</keyword>
<keyword evidence="5" id="KW-0030">Aminoacyl-tRNA synthetase</keyword>
<dbReference type="InterPro" id="IPR004364">
    <property type="entry name" value="Aa-tRNA-synt_II"/>
</dbReference>
<keyword evidence="4" id="KW-0648">Protein biosynthesis</keyword>
<feature type="transmembrane region" description="Helical" evidence="6">
    <location>
        <begin position="78"/>
        <end position="101"/>
    </location>
</feature>
<keyword evidence="6" id="KW-1133">Transmembrane helix</keyword>
<organism evidence="8 9">
    <name type="scientific">Salix koriyanagi</name>
    <dbReference type="NCBI Taxonomy" id="2511006"/>
    <lineage>
        <taxon>Eukaryota</taxon>
        <taxon>Viridiplantae</taxon>
        <taxon>Streptophyta</taxon>
        <taxon>Embryophyta</taxon>
        <taxon>Tracheophyta</taxon>
        <taxon>Spermatophyta</taxon>
        <taxon>Magnoliopsida</taxon>
        <taxon>eudicotyledons</taxon>
        <taxon>Gunneridae</taxon>
        <taxon>Pentapetalae</taxon>
        <taxon>rosids</taxon>
        <taxon>fabids</taxon>
        <taxon>Malpighiales</taxon>
        <taxon>Salicaceae</taxon>
        <taxon>Saliceae</taxon>
        <taxon>Salix</taxon>
    </lineage>
</organism>
<gene>
    <name evidence="8" type="ORF">OIU74_005656</name>
</gene>
<dbReference type="PANTHER" id="PTHR22594">
    <property type="entry name" value="ASPARTYL/LYSYL-TRNA SYNTHETASE"/>
    <property type="match status" value="1"/>
</dbReference>
<evidence type="ECO:0000256" key="2">
    <source>
        <dbReference type="ARBA" id="ARBA00022741"/>
    </source>
</evidence>
<keyword evidence="6" id="KW-0812">Transmembrane</keyword>
<reference evidence="8" key="2">
    <citation type="journal article" date="2023" name="Int. J. Mol. Sci.">
        <title>De Novo Assembly and Annotation of 11 Diverse Shrub Willow (Salix) Genomes Reveals Novel Gene Organization in Sex-Linked Regions.</title>
        <authorList>
            <person name="Hyden B."/>
            <person name="Feng K."/>
            <person name="Yates T.B."/>
            <person name="Jawdy S."/>
            <person name="Cereghino C."/>
            <person name="Smart L.B."/>
            <person name="Muchero W."/>
        </authorList>
    </citation>
    <scope>NUCLEOTIDE SEQUENCE</scope>
    <source>
        <tissue evidence="8">Shoot tip</tissue>
    </source>
</reference>
<keyword evidence="1" id="KW-0436">Ligase</keyword>
<evidence type="ECO:0000259" key="7">
    <source>
        <dbReference type="Pfam" id="PF00152"/>
    </source>
</evidence>
<evidence type="ECO:0000256" key="3">
    <source>
        <dbReference type="ARBA" id="ARBA00022840"/>
    </source>
</evidence>
<dbReference type="PRINTS" id="PR01042">
    <property type="entry name" value="TRNASYNTHASP"/>
</dbReference>
<evidence type="ECO:0000256" key="5">
    <source>
        <dbReference type="ARBA" id="ARBA00023146"/>
    </source>
</evidence>
<protein>
    <submittedName>
        <fullName evidence="8">ASPARTYL/LYSYL-TRNA SYNTHETASE</fullName>
    </submittedName>
</protein>
<reference evidence="8" key="1">
    <citation type="submission" date="2022-11" db="EMBL/GenBank/DDBJ databases">
        <authorList>
            <person name="Hyden B.L."/>
            <person name="Feng K."/>
            <person name="Yates T."/>
            <person name="Jawdy S."/>
            <person name="Smart L.B."/>
            <person name="Muchero W."/>
        </authorList>
    </citation>
    <scope>NUCLEOTIDE SEQUENCE</scope>
    <source>
        <tissue evidence="8">Shoot tip</tissue>
    </source>
</reference>
<name>A0A9Q0ZGV1_9ROSI</name>
<dbReference type="EMBL" id="JAPFFM010000011">
    <property type="protein sequence ID" value="KAJ6733903.1"/>
    <property type="molecule type" value="Genomic_DNA"/>
</dbReference>
<comment type="caution">
    <text evidence="8">The sequence shown here is derived from an EMBL/GenBank/DDBJ whole genome shotgun (WGS) entry which is preliminary data.</text>
</comment>
<proteinExistence type="predicted"/>
<feature type="domain" description="Aminoacyl-tRNA synthetase class II (D/K/N)" evidence="7">
    <location>
        <begin position="2"/>
        <end position="60"/>
    </location>
</feature>
<dbReference type="AlphaFoldDB" id="A0A9Q0ZGV1"/>
<keyword evidence="3" id="KW-0067">ATP-binding</keyword>
<evidence type="ECO:0000256" key="6">
    <source>
        <dbReference type="SAM" id="Phobius"/>
    </source>
</evidence>
<accession>A0A9Q0ZGV1</accession>
<dbReference type="Gene3D" id="3.30.930.10">
    <property type="entry name" value="Bira Bifunctional Protein, Domain 2"/>
    <property type="match status" value="1"/>
</dbReference>
<keyword evidence="2" id="KW-0547">Nucleotide-binding</keyword>